<feature type="non-terminal residue" evidence="2">
    <location>
        <position position="402"/>
    </location>
</feature>
<reference evidence="2 3" key="1">
    <citation type="submission" date="2024-07" db="EMBL/GenBank/DDBJ databases">
        <title>Section-level genome sequencing and comparative genomics of Aspergillus sections Usti and Cavernicolus.</title>
        <authorList>
            <consortium name="Lawrence Berkeley National Laboratory"/>
            <person name="Nybo J.L."/>
            <person name="Vesth T.C."/>
            <person name="Theobald S."/>
            <person name="Frisvad J.C."/>
            <person name="Larsen T.O."/>
            <person name="Kjaerboelling I."/>
            <person name="Rothschild-Mancinelli K."/>
            <person name="Lyhne E.K."/>
            <person name="Kogle M.E."/>
            <person name="Barry K."/>
            <person name="Clum A."/>
            <person name="Na H."/>
            <person name="Ledsgaard L."/>
            <person name="Lin J."/>
            <person name="Lipzen A."/>
            <person name="Kuo A."/>
            <person name="Riley R."/>
            <person name="Mondo S."/>
            <person name="Labutti K."/>
            <person name="Haridas S."/>
            <person name="Pangalinan J."/>
            <person name="Salamov A.A."/>
            <person name="Simmons B.A."/>
            <person name="Magnuson J.K."/>
            <person name="Chen J."/>
            <person name="Drula E."/>
            <person name="Henrissat B."/>
            <person name="Wiebenga A."/>
            <person name="Lubbers R.J."/>
            <person name="Gomes A.C."/>
            <person name="Makela M.R."/>
            <person name="Stajich J."/>
            <person name="Grigoriev I.V."/>
            <person name="Mortensen U.H."/>
            <person name="De Vries R.P."/>
            <person name="Baker S.E."/>
            <person name="Andersen M.R."/>
        </authorList>
    </citation>
    <scope>NUCLEOTIDE SEQUENCE [LARGE SCALE GENOMIC DNA]</scope>
    <source>
        <strain evidence="2 3">CBS 123904</strain>
    </source>
</reference>
<name>A0ABR4IB92_9EURO</name>
<dbReference type="CDD" id="cd14688">
    <property type="entry name" value="bZIP_YAP"/>
    <property type="match status" value="1"/>
</dbReference>
<protein>
    <recommendedName>
        <fullName evidence="4">BZIP domain-containing protein</fullName>
    </recommendedName>
</protein>
<dbReference type="Gene3D" id="1.20.5.170">
    <property type="match status" value="1"/>
</dbReference>
<proteinExistence type="predicted"/>
<sequence length="402" mass="45824">MADDLSQTLSARCFLPRNQDRVTKSLQNKDVSPPDSTKKRGRPRMAPTGDSTRMDRRAQVRYAQRTYRHKKELRHRTMEHRVTELESTLHRVSDSLSDFFAMAIDSDLHVTHPHLFDRLNDTVTHLKRATGEKEDRDREKDPGSREIVLPVIFSSANVSVSPEGTGPFGYIVNCLQDSDIDGRGRGRGRRDPRDPRDNGSNNNNNNNNNSNNSSSSNNNNKQAFQRKGPSHDKGDQIERPLHGSTQYTYSFAEHNLLRVLQRYCLEYSYRVFSDPGADPRDFYRVFRLVPCVKYREKMGKYLLCLVRSGSRQRLDIPALPFYCIGGAGTHYPRVDEGGKRVYHEKMRLPRRILATFASLVDADVAVIDRQRLLELAGLDGTWLDVNDVVGYLEEKGVLGGSQ</sequence>
<organism evidence="2 3">
    <name type="scientific">Aspergillus pseudoustus</name>
    <dbReference type="NCBI Taxonomy" id="1810923"/>
    <lineage>
        <taxon>Eukaryota</taxon>
        <taxon>Fungi</taxon>
        <taxon>Dikarya</taxon>
        <taxon>Ascomycota</taxon>
        <taxon>Pezizomycotina</taxon>
        <taxon>Eurotiomycetes</taxon>
        <taxon>Eurotiomycetidae</taxon>
        <taxon>Eurotiales</taxon>
        <taxon>Aspergillaceae</taxon>
        <taxon>Aspergillus</taxon>
        <taxon>Aspergillus subgen. Nidulantes</taxon>
    </lineage>
</organism>
<evidence type="ECO:0000313" key="2">
    <source>
        <dbReference type="EMBL" id="KAL2824564.1"/>
    </source>
</evidence>
<feature type="compositionally biased region" description="Basic and acidic residues" evidence="1">
    <location>
        <begin position="229"/>
        <end position="240"/>
    </location>
</feature>
<comment type="caution">
    <text evidence="2">The sequence shown here is derived from an EMBL/GenBank/DDBJ whole genome shotgun (WGS) entry which is preliminary data.</text>
</comment>
<dbReference type="InterPro" id="IPR046347">
    <property type="entry name" value="bZIP_sf"/>
</dbReference>
<dbReference type="EMBL" id="JBFXLU010000549">
    <property type="protein sequence ID" value="KAL2824564.1"/>
    <property type="molecule type" value="Genomic_DNA"/>
</dbReference>
<feature type="compositionally biased region" description="Basic and acidic residues" evidence="1">
    <location>
        <begin position="180"/>
        <end position="197"/>
    </location>
</feature>
<evidence type="ECO:0000256" key="1">
    <source>
        <dbReference type="SAM" id="MobiDB-lite"/>
    </source>
</evidence>
<evidence type="ECO:0000313" key="3">
    <source>
        <dbReference type="Proteomes" id="UP001610446"/>
    </source>
</evidence>
<dbReference type="PANTHER" id="PTHR40618:SF1">
    <property type="entry name" value="B-ZIP TRANSCRIPTION FACTOR (EUROFUNG)"/>
    <property type="match status" value="1"/>
</dbReference>
<evidence type="ECO:0008006" key="4">
    <source>
        <dbReference type="Google" id="ProtNLM"/>
    </source>
</evidence>
<accession>A0ABR4IB92</accession>
<dbReference type="SUPFAM" id="SSF57959">
    <property type="entry name" value="Leucine zipper domain"/>
    <property type="match status" value="1"/>
</dbReference>
<feature type="compositionally biased region" description="Low complexity" evidence="1">
    <location>
        <begin position="198"/>
        <end position="220"/>
    </location>
</feature>
<dbReference type="Proteomes" id="UP001610446">
    <property type="component" value="Unassembled WGS sequence"/>
</dbReference>
<feature type="region of interest" description="Disordered" evidence="1">
    <location>
        <begin position="179"/>
        <end position="240"/>
    </location>
</feature>
<gene>
    <name evidence="2" type="ORF">BJY01DRAFT_256451</name>
</gene>
<feature type="region of interest" description="Disordered" evidence="1">
    <location>
        <begin position="16"/>
        <end position="55"/>
    </location>
</feature>
<dbReference type="PANTHER" id="PTHR40618">
    <property type="entry name" value="B-ZIP TRANSCRIPTION FACTOR (EUROFUNG)-RELATED"/>
    <property type="match status" value="1"/>
</dbReference>
<keyword evidence="3" id="KW-1185">Reference proteome</keyword>